<dbReference type="AlphaFoldDB" id="A0A0X3Q4Z2"/>
<feature type="region of interest" description="Disordered" evidence="1">
    <location>
        <begin position="134"/>
        <end position="153"/>
    </location>
</feature>
<feature type="region of interest" description="Disordered" evidence="1">
    <location>
        <begin position="31"/>
        <end position="99"/>
    </location>
</feature>
<gene>
    <name evidence="2" type="ORF">TR105135</name>
</gene>
<feature type="compositionally biased region" description="Polar residues" evidence="1">
    <location>
        <begin position="38"/>
        <end position="58"/>
    </location>
</feature>
<feature type="region of interest" description="Disordered" evidence="1">
    <location>
        <begin position="256"/>
        <end position="291"/>
    </location>
</feature>
<protein>
    <recommendedName>
        <fullName evidence="3">C3H1-type domain-containing protein</fullName>
    </recommendedName>
</protein>
<evidence type="ECO:0000313" key="2">
    <source>
        <dbReference type="EMBL" id="JAP59215.1"/>
    </source>
</evidence>
<evidence type="ECO:0008006" key="3">
    <source>
        <dbReference type="Google" id="ProtNLM"/>
    </source>
</evidence>
<dbReference type="Gene3D" id="3.30.1370.210">
    <property type="match status" value="1"/>
</dbReference>
<sequence length="401" mass="43456">MSTVPGQLANLMAGYLLRRLTSLTETVSSYLGPPPASLEQSPQQDQTETGSCQTNSVEGNAGNGAKEKAFVGKTGSQMTTCREGDSEASRVNGSPRGLVIKDPSEQAIQRDKQMLVSETGRAGCSFCRLTGPRSPPGESLHNGQIAGGRAGEPRPRQEVTDWCRWPVCAVFRWGGQCPLGEYQCPDAHVGPEYLSQIDSNGLVRVCFESLGLGNKPCTRPIGCCRFFHPPEHIRLALIRSRHAAAAHAASARRRQQKCYAASREEEEEDPTPQQQQLPRQLRRMAATNTSPSAELRLTDRNVLEAIKLLSGLMDYGQLLRTCAAIVMRDHDWSPDAMAAVAVATDEEGKTGMADVEAFQSHADKQEVELAAAAAVNRQLAAYANLTEALRTQLAISSKRVA</sequence>
<name>A0A0X3Q4Z2_SCHSO</name>
<proteinExistence type="predicted"/>
<reference evidence="2" key="1">
    <citation type="submission" date="2016-01" db="EMBL/GenBank/DDBJ databases">
        <title>Reference transcriptome for the parasite Schistocephalus solidus: insights into the molecular evolution of parasitism.</title>
        <authorList>
            <person name="Hebert F.O."/>
            <person name="Grambauer S."/>
            <person name="Barber I."/>
            <person name="Landry C.R."/>
            <person name="Aubin-Horth N."/>
        </authorList>
    </citation>
    <scope>NUCLEOTIDE SEQUENCE</scope>
</reference>
<organism evidence="2">
    <name type="scientific">Schistocephalus solidus</name>
    <name type="common">Tapeworm</name>
    <dbReference type="NCBI Taxonomy" id="70667"/>
    <lineage>
        <taxon>Eukaryota</taxon>
        <taxon>Metazoa</taxon>
        <taxon>Spiralia</taxon>
        <taxon>Lophotrochozoa</taxon>
        <taxon>Platyhelminthes</taxon>
        <taxon>Cestoda</taxon>
        <taxon>Eucestoda</taxon>
        <taxon>Diphyllobothriidea</taxon>
        <taxon>Diphyllobothriidae</taxon>
        <taxon>Schistocephalus</taxon>
    </lineage>
</organism>
<evidence type="ECO:0000256" key="1">
    <source>
        <dbReference type="SAM" id="MobiDB-lite"/>
    </source>
</evidence>
<accession>A0A0X3Q4Z2</accession>
<dbReference type="EMBL" id="GEEE01004010">
    <property type="protein sequence ID" value="JAP59215.1"/>
    <property type="molecule type" value="Transcribed_RNA"/>
</dbReference>